<dbReference type="Gene3D" id="4.10.280.10">
    <property type="entry name" value="Helix-loop-helix DNA-binding domain"/>
    <property type="match status" value="1"/>
</dbReference>
<protein>
    <recommendedName>
        <fullName evidence="8">BHLH domain-containing protein</fullName>
    </recommendedName>
</protein>
<dbReference type="GO" id="GO:0046983">
    <property type="term" value="F:protein dimerization activity"/>
    <property type="evidence" value="ECO:0007669"/>
    <property type="project" value="InterPro"/>
</dbReference>
<evidence type="ECO:0000256" key="3">
    <source>
        <dbReference type="ARBA" id="ARBA00023125"/>
    </source>
</evidence>
<dbReference type="GO" id="GO:0000978">
    <property type="term" value="F:RNA polymerase II cis-regulatory region sequence-specific DNA binding"/>
    <property type="evidence" value="ECO:0007669"/>
    <property type="project" value="TreeGrafter"/>
</dbReference>
<dbReference type="Pfam" id="PF00010">
    <property type="entry name" value="HLH"/>
    <property type="match status" value="1"/>
</dbReference>
<dbReference type="InterPro" id="IPR036638">
    <property type="entry name" value="HLH_DNA-bd_sf"/>
</dbReference>
<organism evidence="9 10">
    <name type="scientific">Clathrus columnatus</name>
    <dbReference type="NCBI Taxonomy" id="1419009"/>
    <lineage>
        <taxon>Eukaryota</taxon>
        <taxon>Fungi</taxon>
        <taxon>Dikarya</taxon>
        <taxon>Basidiomycota</taxon>
        <taxon>Agaricomycotina</taxon>
        <taxon>Agaricomycetes</taxon>
        <taxon>Phallomycetidae</taxon>
        <taxon>Phallales</taxon>
        <taxon>Clathraceae</taxon>
        <taxon>Clathrus</taxon>
    </lineage>
</organism>
<dbReference type="SMART" id="SM00353">
    <property type="entry name" value="HLH"/>
    <property type="match status" value="1"/>
</dbReference>
<evidence type="ECO:0000256" key="7">
    <source>
        <dbReference type="SAM" id="MobiDB-lite"/>
    </source>
</evidence>
<keyword evidence="3" id="KW-0238">DNA-binding</keyword>
<dbReference type="AlphaFoldDB" id="A0AAV5ABW5"/>
<dbReference type="InterPro" id="IPR011598">
    <property type="entry name" value="bHLH_dom"/>
</dbReference>
<dbReference type="GO" id="GO:0000981">
    <property type="term" value="F:DNA-binding transcription factor activity, RNA polymerase II-specific"/>
    <property type="evidence" value="ECO:0007669"/>
    <property type="project" value="TreeGrafter"/>
</dbReference>
<evidence type="ECO:0000256" key="1">
    <source>
        <dbReference type="ARBA" id="ARBA00004123"/>
    </source>
</evidence>
<feature type="compositionally biased region" description="Low complexity" evidence="7">
    <location>
        <begin position="373"/>
        <end position="386"/>
    </location>
</feature>
<feature type="compositionally biased region" description="Gly residues" evidence="7">
    <location>
        <begin position="148"/>
        <end position="163"/>
    </location>
</feature>
<evidence type="ECO:0000256" key="5">
    <source>
        <dbReference type="ARBA" id="ARBA00023242"/>
    </source>
</evidence>
<evidence type="ECO:0000313" key="9">
    <source>
        <dbReference type="EMBL" id="GJJ09966.1"/>
    </source>
</evidence>
<dbReference type="PROSITE" id="PS50888">
    <property type="entry name" value="BHLH"/>
    <property type="match status" value="1"/>
</dbReference>
<feature type="compositionally biased region" description="Low complexity" evidence="7">
    <location>
        <begin position="336"/>
        <end position="362"/>
    </location>
</feature>
<feature type="coiled-coil region" evidence="6">
    <location>
        <begin position="210"/>
        <end position="293"/>
    </location>
</feature>
<evidence type="ECO:0000256" key="4">
    <source>
        <dbReference type="ARBA" id="ARBA00023163"/>
    </source>
</evidence>
<keyword evidence="10" id="KW-1185">Reference proteome</keyword>
<dbReference type="SUPFAM" id="SSF47459">
    <property type="entry name" value="HLH, helix-loop-helix DNA-binding domain"/>
    <property type="match status" value="1"/>
</dbReference>
<gene>
    <name evidence="9" type="ORF">Clacol_004191</name>
</gene>
<proteinExistence type="predicted"/>
<feature type="region of interest" description="Disordered" evidence="7">
    <location>
        <begin position="60"/>
        <end position="194"/>
    </location>
</feature>
<feature type="region of interest" description="Disordered" evidence="7">
    <location>
        <begin position="301"/>
        <end position="386"/>
    </location>
</feature>
<keyword evidence="5" id="KW-0539">Nucleus</keyword>
<dbReference type="PANTHER" id="PTHR15741">
    <property type="entry name" value="BASIC HELIX-LOOP-HELIX ZIP TRANSCRIPTION FACTOR"/>
    <property type="match status" value="1"/>
</dbReference>
<feature type="compositionally biased region" description="Low complexity" evidence="7">
    <location>
        <begin position="125"/>
        <end position="136"/>
    </location>
</feature>
<feature type="domain" description="BHLH" evidence="8">
    <location>
        <begin position="212"/>
        <end position="262"/>
    </location>
</feature>
<dbReference type="PANTHER" id="PTHR15741:SF27">
    <property type="entry name" value="TRANSCRIPTION FACTOR AP-4"/>
    <property type="match status" value="1"/>
</dbReference>
<keyword evidence="6" id="KW-0175">Coiled coil</keyword>
<evidence type="ECO:0000256" key="2">
    <source>
        <dbReference type="ARBA" id="ARBA00023015"/>
    </source>
</evidence>
<feature type="compositionally biased region" description="Polar residues" evidence="7">
    <location>
        <begin position="104"/>
        <end position="114"/>
    </location>
</feature>
<evidence type="ECO:0000259" key="8">
    <source>
        <dbReference type="PROSITE" id="PS50888"/>
    </source>
</evidence>
<keyword evidence="4" id="KW-0804">Transcription</keyword>
<name>A0AAV5ABW5_9AGAM</name>
<dbReference type="EMBL" id="BPWL01000004">
    <property type="protein sequence ID" value="GJJ09966.1"/>
    <property type="molecule type" value="Genomic_DNA"/>
</dbReference>
<dbReference type="InterPro" id="IPR052207">
    <property type="entry name" value="Max-like/E-box_TFs"/>
</dbReference>
<keyword evidence="2" id="KW-0805">Transcription regulation</keyword>
<feature type="compositionally biased region" description="Acidic residues" evidence="7">
    <location>
        <begin position="173"/>
        <end position="182"/>
    </location>
</feature>
<sequence length="386" mass="41854">MDHHHDTTDPGLTGTPYGFYTTDDGYTTLPYAPPPQLTYHHLQNSQDMMMRPMNMLSLQPQSQGFQFPGSPTRLAAGLQLPPSPSPVNSVNGYDHPISPPISGSDASTDSQTPYHTHAHGHSYSRESSSGAGSPPARRSHSHRYHPVGGNGNGGGGGAGGGAGRRGRRSSTNDEQDLSDDGEHDPISPQSLVGNGLSGQALAETLANSRKEATRKQRIEAEQRRRDELREGYARLKNVLPSSNQKSSKVSLLERATNYIANIDQSNKILLARLAALETEVARLREINERLSMTVAHHTGQMPTELDLGLPPPMPQFDENSVHMDGRPLSPPPDVPTPSASAQQHAQPQMRQQQQQQQQEPPQSHMGMYHHSNDSSASASQASGSEY</sequence>
<comment type="subcellular location">
    <subcellularLocation>
        <location evidence="1">Nucleus</location>
    </subcellularLocation>
</comment>
<evidence type="ECO:0000256" key="6">
    <source>
        <dbReference type="SAM" id="Coils"/>
    </source>
</evidence>
<dbReference type="GO" id="GO:0005634">
    <property type="term" value="C:nucleus"/>
    <property type="evidence" value="ECO:0007669"/>
    <property type="project" value="UniProtKB-SubCell"/>
</dbReference>
<comment type="caution">
    <text evidence="9">The sequence shown here is derived from an EMBL/GenBank/DDBJ whole genome shotgun (WGS) entry which is preliminary data.</text>
</comment>
<accession>A0AAV5ABW5</accession>
<dbReference type="Proteomes" id="UP001050691">
    <property type="component" value="Unassembled WGS sequence"/>
</dbReference>
<reference evidence="9" key="1">
    <citation type="submission" date="2021-10" db="EMBL/GenBank/DDBJ databases">
        <title>De novo Genome Assembly of Clathrus columnatus (Basidiomycota, Fungi) Using Illumina and Nanopore Sequence Data.</title>
        <authorList>
            <person name="Ogiso-Tanaka E."/>
            <person name="Itagaki H."/>
            <person name="Hosoya T."/>
            <person name="Hosaka K."/>
        </authorList>
    </citation>
    <scope>NUCLEOTIDE SEQUENCE</scope>
    <source>
        <strain evidence="9">MO-923</strain>
    </source>
</reference>
<evidence type="ECO:0000313" key="10">
    <source>
        <dbReference type="Proteomes" id="UP001050691"/>
    </source>
</evidence>